<comment type="caution">
    <text evidence="6">The sequence shown here is derived from an EMBL/GenBank/DDBJ whole genome shotgun (WGS) entry which is preliminary data.</text>
</comment>
<dbReference type="Pfam" id="PF02576">
    <property type="entry name" value="RimP_N"/>
    <property type="match status" value="1"/>
</dbReference>
<dbReference type="Gene3D" id="3.30.300.70">
    <property type="entry name" value="RimP-like superfamily, N-terminal"/>
    <property type="match status" value="1"/>
</dbReference>
<accession>A0ABU0W5E5</accession>
<feature type="domain" description="Ribosome maturation factor RimP C-terminal" evidence="5">
    <location>
        <begin position="81"/>
        <end position="144"/>
    </location>
</feature>
<dbReference type="SUPFAM" id="SSF75420">
    <property type="entry name" value="YhbC-like, N-terminal domain"/>
    <property type="match status" value="1"/>
</dbReference>
<evidence type="ECO:0000256" key="3">
    <source>
        <dbReference type="HAMAP-Rule" id="MF_01077"/>
    </source>
</evidence>
<sequence length="144" mass="16212">MKEELFKLLEPSINAMGFDLIELEYSAGGELLRLYIDIDRGVTVDDCEAVSRQVSGILDVEDPIPGQYTLEISSPGIDRPLRTLAHFAHFTGERAKVQMDAPIQGRRRFKGELLGVEDDRILMNVDGKQVELPFERIEKARLAP</sequence>
<evidence type="ECO:0000313" key="7">
    <source>
        <dbReference type="Proteomes" id="UP001239019"/>
    </source>
</evidence>
<comment type="function">
    <text evidence="3">Required for maturation of 30S ribosomal subunits.</text>
</comment>
<feature type="domain" description="Ribosome maturation factor RimP N-terminal" evidence="4">
    <location>
        <begin position="8"/>
        <end position="78"/>
    </location>
</feature>
<dbReference type="RefSeq" id="WP_306727636.1">
    <property type="nucleotide sequence ID" value="NZ_JAVDDT010000002.1"/>
</dbReference>
<dbReference type="InterPro" id="IPR036847">
    <property type="entry name" value="RimP_C_sf"/>
</dbReference>
<evidence type="ECO:0000256" key="2">
    <source>
        <dbReference type="ARBA" id="ARBA00022517"/>
    </source>
</evidence>
<dbReference type="Proteomes" id="UP001239019">
    <property type="component" value="Unassembled WGS sequence"/>
</dbReference>
<dbReference type="PANTHER" id="PTHR33867">
    <property type="entry name" value="RIBOSOME MATURATION FACTOR RIMP"/>
    <property type="match status" value="1"/>
</dbReference>
<dbReference type="CDD" id="cd01734">
    <property type="entry name" value="YlxS_C"/>
    <property type="match status" value="1"/>
</dbReference>
<dbReference type="InterPro" id="IPR003728">
    <property type="entry name" value="Ribosome_maturation_RimP"/>
</dbReference>
<proteinExistence type="inferred from homology"/>
<keyword evidence="7" id="KW-1185">Reference proteome</keyword>
<dbReference type="Pfam" id="PF17384">
    <property type="entry name" value="DUF150_C"/>
    <property type="match status" value="1"/>
</dbReference>
<keyword evidence="1 3" id="KW-0963">Cytoplasm</keyword>
<evidence type="ECO:0000256" key="1">
    <source>
        <dbReference type="ARBA" id="ARBA00022490"/>
    </source>
</evidence>
<dbReference type="Gene3D" id="2.30.30.180">
    <property type="entry name" value="Ribosome maturation factor RimP, C-terminal domain"/>
    <property type="match status" value="1"/>
</dbReference>
<dbReference type="InterPro" id="IPR028998">
    <property type="entry name" value="RimP_C"/>
</dbReference>
<dbReference type="InterPro" id="IPR028989">
    <property type="entry name" value="RimP_N"/>
</dbReference>
<protein>
    <recommendedName>
        <fullName evidence="3">Ribosome maturation factor RimP</fullName>
    </recommendedName>
</protein>
<gene>
    <name evidence="3 6" type="primary">rimP</name>
    <name evidence="6" type="ORF">RBH19_04590</name>
</gene>
<evidence type="ECO:0000259" key="4">
    <source>
        <dbReference type="Pfam" id="PF02576"/>
    </source>
</evidence>
<dbReference type="InterPro" id="IPR035956">
    <property type="entry name" value="RimP_N_sf"/>
</dbReference>
<dbReference type="SUPFAM" id="SSF74942">
    <property type="entry name" value="YhbC-like, C-terminal domain"/>
    <property type="match status" value="1"/>
</dbReference>
<organism evidence="6 7">
    <name type="scientific">Natronospira bacteriovora</name>
    <dbReference type="NCBI Taxonomy" id="3069753"/>
    <lineage>
        <taxon>Bacteria</taxon>
        <taxon>Pseudomonadati</taxon>
        <taxon>Pseudomonadota</taxon>
        <taxon>Gammaproteobacteria</taxon>
        <taxon>Natronospirales</taxon>
        <taxon>Natronospiraceae</taxon>
        <taxon>Natronospira</taxon>
    </lineage>
</organism>
<keyword evidence="2 3" id="KW-0690">Ribosome biogenesis</keyword>
<evidence type="ECO:0000313" key="6">
    <source>
        <dbReference type="EMBL" id="MDQ2069143.1"/>
    </source>
</evidence>
<dbReference type="PANTHER" id="PTHR33867:SF1">
    <property type="entry name" value="RIBOSOME MATURATION FACTOR RIMP"/>
    <property type="match status" value="1"/>
</dbReference>
<dbReference type="EMBL" id="JAVDDT010000002">
    <property type="protein sequence ID" value="MDQ2069143.1"/>
    <property type="molecule type" value="Genomic_DNA"/>
</dbReference>
<dbReference type="HAMAP" id="MF_01077">
    <property type="entry name" value="RimP"/>
    <property type="match status" value="1"/>
</dbReference>
<dbReference type="NCBIfam" id="NF000927">
    <property type="entry name" value="PRK00092.1-1"/>
    <property type="match status" value="1"/>
</dbReference>
<comment type="similarity">
    <text evidence="3">Belongs to the RimP family.</text>
</comment>
<name>A0ABU0W5E5_9GAMM</name>
<evidence type="ECO:0000259" key="5">
    <source>
        <dbReference type="Pfam" id="PF17384"/>
    </source>
</evidence>
<comment type="subcellular location">
    <subcellularLocation>
        <location evidence="3">Cytoplasm</location>
    </subcellularLocation>
</comment>
<reference evidence="6 7" key="1">
    <citation type="submission" date="2023-08" db="EMBL/GenBank/DDBJ databases">
        <title>Whole-genome sequencing of halo(alkali)philic microorganisms from hypersaline lakes.</title>
        <authorList>
            <person name="Sorokin D.Y."/>
            <person name="Abbas B."/>
            <person name="Merkel A.Y."/>
        </authorList>
    </citation>
    <scope>NUCLEOTIDE SEQUENCE [LARGE SCALE GENOMIC DNA]</scope>
    <source>
        <strain evidence="6 7">AB-CW4</strain>
    </source>
</reference>